<keyword evidence="10" id="KW-0732">Signal</keyword>
<keyword evidence="13" id="KW-0675">Receptor</keyword>
<evidence type="ECO:0000256" key="9">
    <source>
        <dbReference type="RuleBase" id="RU003357"/>
    </source>
</evidence>
<keyword evidence="6 8" id="KW-0472">Membrane</keyword>
<feature type="chain" id="PRO_5016392697" evidence="10">
    <location>
        <begin position="21"/>
        <end position="677"/>
    </location>
</feature>
<evidence type="ECO:0000259" key="11">
    <source>
        <dbReference type="Pfam" id="PF00593"/>
    </source>
</evidence>
<name>A0A317QDZ4_9GAMM</name>
<comment type="subcellular location">
    <subcellularLocation>
        <location evidence="1 8">Cell outer membrane</location>
        <topology evidence="1 8">Multi-pass membrane protein</topology>
    </subcellularLocation>
</comment>
<dbReference type="RefSeq" id="WP_110075669.1">
    <property type="nucleotide sequence ID" value="NZ_QGTT01000005.1"/>
</dbReference>
<feature type="signal peptide" evidence="10">
    <location>
        <begin position="1"/>
        <end position="20"/>
    </location>
</feature>
<evidence type="ECO:0000256" key="2">
    <source>
        <dbReference type="ARBA" id="ARBA00022448"/>
    </source>
</evidence>
<dbReference type="EMBL" id="QGTT01000005">
    <property type="protein sequence ID" value="PWW13687.1"/>
    <property type="molecule type" value="Genomic_DNA"/>
</dbReference>
<dbReference type="Gene3D" id="2.40.170.20">
    <property type="entry name" value="TonB-dependent receptor, beta-barrel domain"/>
    <property type="match status" value="1"/>
</dbReference>
<dbReference type="SUPFAM" id="SSF56935">
    <property type="entry name" value="Porins"/>
    <property type="match status" value="1"/>
</dbReference>
<dbReference type="PANTHER" id="PTHR30069:SF49">
    <property type="entry name" value="OUTER MEMBRANE PROTEIN C"/>
    <property type="match status" value="1"/>
</dbReference>
<feature type="domain" description="TonB-dependent receptor plug" evidence="12">
    <location>
        <begin position="60"/>
        <end position="143"/>
    </location>
</feature>
<dbReference type="AlphaFoldDB" id="A0A317QDZ4"/>
<evidence type="ECO:0000256" key="10">
    <source>
        <dbReference type="SAM" id="SignalP"/>
    </source>
</evidence>
<comment type="similarity">
    <text evidence="8 9">Belongs to the TonB-dependent receptor family.</text>
</comment>
<evidence type="ECO:0000256" key="1">
    <source>
        <dbReference type="ARBA" id="ARBA00004571"/>
    </source>
</evidence>
<dbReference type="CDD" id="cd01347">
    <property type="entry name" value="ligand_gated_channel"/>
    <property type="match status" value="1"/>
</dbReference>
<evidence type="ECO:0000256" key="3">
    <source>
        <dbReference type="ARBA" id="ARBA00022452"/>
    </source>
</evidence>
<dbReference type="InterPro" id="IPR036942">
    <property type="entry name" value="Beta-barrel_TonB_sf"/>
</dbReference>
<evidence type="ECO:0000313" key="14">
    <source>
        <dbReference type="Proteomes" id="UP000246964"/>
    </source>
</evidence>
<evidence type="ECO:0000256" key="6">
    <source>
        <dbReference type="ARBA" id="ARBA00023136"/>
    </source>
</evidence>
<organism evidence="13 14">
    <name type="scientific">Pseudidiomarina maritima</name>
    <dbReference type="NCBI Taxonomy" id="519453"/>
    <lineage>
        <taxon>Bacteria</taxon>
        <taxon>Pseudomonadati</taxon>
        <taxon>Pseudomonadota</taxon>
        <taxon>Gammaproteobacteria</taxon>
        <taxon>Alteromonadales</taxon>
        <taxon>Idiomarinaceae</taxon>
        <taxon>Pseudidiomarina</taxon>
    </lineage>
</organism>
<keyword evidence="5 9" id="KW-0798">TonB box</keyword>
<dbReference type="InterPro" id="IPR037066">
    <property type="entry name" value="Plug_dom_sf"/>
</dbReference>
<evidence type="ECO:0000256" key="5">
    <source>
        <dbReference type="ARBA" id="ARBA00023077"/>
    </source>
</evidence>
<sequence>MFAKSALALFMATLATAAIANEPTQDETDKDLERIIITGVKPLNSIELAKDTKAPQQPIPAHDGADYLKSIPGFSIIRKGGTSGDPVFRGAAGSRLTIAGDDQMILGGCSDRMDPPTAYINPQNFDRIRIIKGPQSLLYGPASATVLFERENYQFDATQSPGQVSLIGAAYGRREFNADYGIGNELGFMRLSATHSEADAYEDGNGVAVNSAYERWGTDLQLGWTPSADTLLMVTLGNSGAEAAYADRAMDGSVFDRDSASLRWRQAYLTDWLAEFDAQVYYGYVDHVMDNYSLRDFRPTAMMPNPAARNPDRYTRGGRLVATIDSEFWSALKVGLDHQYHEHRERVSMNQPLMPYEEKPRIADAIFEQTGFFAEASYALTDRTLLLSGVRFDQWQALDQRQQLGTMMSPIVNPTANAERDADLVSAFMRAETKVGGHQWFVGVGRAERFPDFWEIIGNKTRSETSLSSFFLDTEVNHQLDVGYHLRQHNLEFMASLFYSRVDNYILIENGQHMAADLARSIKAESFGGELLANYRWSDNLLLDASVAYTHGSNLTDHLALAQQPPLELKFGAEYQLQDWTFAGLWRVVDNQHRVAIGQGNIVGNDFKATAGFGTLAINAHWSLNEQLKLSFGIDNLLDKAYAEHLSSAGAMVAGFEQITQVNEPGRIWWFKLDYHL</sequence>
<evidence type="ECO:0000256" key="4">
    <source>
        <dbReference type="ARBA" id="ARBA00022692"/>
    </source>
</evidence>
<comment type="caution">
    <text evidence="13">The sequence shown here is derived from an EMBL/GenBank/DDBJ whole genome shotgun (WGS) entry which is preliminary data.</text>
</comment>
<protein>
    <submittedName>
        <fullName evidence="13">Iron complex outermembrane receptor protein</fullName>
    </submittedName>
</protein>
<dbReference type="PANTHER" id="PTHR30069">
    <property type="entry name" value="TONB-DEPENDENT OUTER MEMBRANE RECEPTOR"/>
    <property type="match status" value="1"/>
</dbReference>
<dbReference type="GO" id="GO:0044718">
    <property type="term" value="P:siderophore transmembrane transport"/>
    <property type="evidence" value="ECO:0007669"/>
    <property type="project" value="TreeGrafter"/>
</dbReference>
<evidence type="ECO:0000256" key="8">
    <source>
        <dbReference type="PROSITE-ProRule" id="PRU01360"/>
    </source>
</evidence>
<dbReference type="InterPro" id="IPR039426">
    <property type="entry name" value="TonB-dep_rcpt-like"/>
</dbReference>
<keyword evidence="4 8" id="KW-0812">Transmembrane</keyword>
<dbReference type="Proteomes" id="UP000246964">
    <property type="component" value="Unassembled WGS sequence"/>
</dbReference>
<accession>A0A317QDZ4</accession>
<evidence type="ECO:0000259" key="12">
    <source>
        <dbReference type="Pfam" id="PF07715"/>
    </source>
</evidence>
<dbReference type="Pfam" id="PF00593">
    <property type="entry name" value="TonB_dep_Rec_b-barrel"/>
    <property type="match status" value="1"/>
</dbReference>
<dbReference type="Pfam" id="PF07715">
    <property type="entry name" value="Plug"/>
    <property type="match status" value="1"/>
</dbReference>
<keyword evidence="14" id="KW-1185">Reference proteome</keyword>
<dbReference type="InterPro" id="IPR010100">
    <property type="entry name" value="TonB-dep_Cu_rcpt"/>
</dbReference>
<dbReference type="OrthoDB" id="5332150at2"/>
<keyword evidence="7 8" id="KW-0998">Cell outer membrane</keyword>
<feature type="domain" description="TonB-dependent receptor-like beta-barrel" evidence="11">
    <location>
        <begin position="199"/>
        <end position="637"/>
    </location>
</feature>
<dbReference type="InterPro" id="IPR000531">
    <property type="entry name" value="Beta-barrel_TonB"/>
</dbReference>
<dbReference type="GO" id="GO:0009279">
    <property type="term" value="C:cell outer membrane"/>
    <property type="evidence" value="ECO:0007669"/>
    <property type="project" value="UniProtKB-SubCell"/>
</dbReference>
<keyword evidence="3 8" id="KW-1134">Transmembrane beta strand</keyword>
<proteinExistence type="inferred from homology"/>
<dbReference type="GO" id="GO:0015344">
    <property type="term" value="F:siderophore uptake transmembrane transporter activity"/>
    <property type="evidence" value="ECO:0007669"/>
    <property type="project" value="TreeGrafter"/>
</dbReference>
<dbReference type="Gene3D" id="2.170.130.10">
    <property type="entry name" value="TonB-dependent receptor, plug domain"/>
    <property type="match status" value="1"/>
</dbReference>
<evidence type="ECO:0000256" key="7">
    <source>
        <dbReference type="ARBA" id="ARBA00023237"/>
    </source>
</evidence>
<gene>
    <name evidence="13" type="ORF">DET45_10532</name>
</gene>
<dbReference type="InterPro" id="IPR012910">
    <property type="entry name" value="Plug_dom"/>
</dbReference>
<reference evidence="13 14" key="1">
    <citation type="submission" date="2018-05" db="EMBL/GenBank/DDBJ databases">
        <title>Freshwater and sediment microbial communities from various areas in North America, analyzing microbe dynamics in response to fracking.</title>
        <authorList>
            <person name="Lamendella R."/>
        </authorList>
    </citation>
    <scope>NUCLEOTIDE SEQUENCE [LARGE SCALE GENOMIC DNA]</scope>
    <source>
        <strain evidence="13 14">125B1</strain>
    </source>
</reference>
<dbReference type="NCBIfam" id="TIGR01778">
    <property type="entry name" value="TonB-copper"/>
    <property type="match status" value="1"/>
</dbReference>
<evidence type="ECO:0000313" key="13">
    <source>
        <dbReference type="EMBL" id="PWW13687.1"/>
    </source>
</evidence>
<keyword evidence="2 8" id="KW-0813">Transport</keyword>
<dbReference type="PROSITE" id="PS52016">
    <property type="entry name" value="TONB_DEPENDENT_REC_3"/>
    <property type="match status" value="1"/>
</dbReference>